<dbReference type="InterPro" id="IPR001106">
    <property type="entry name" value="Aromatic_Lyase"/>
</dbReference>
<protein>
    <submittedName>
        <fullName evidence="2">L-Aspartase-like protein</fullName>
    </submittedName>
</protein>
<gene>
    <name evidence="2" type="ORF">B0J13DRAFT_630362</name>
</gene>
<dbReference type="AlphaFoldDB" id="A0A9P9DCK5"/>
<dbReference type="InterPro" id="IPR024083">
    <property type="entry name" value="Fumarase/histidase_N"/>
</dbReference>
<comment type="similarity">
    <text evidence="1">Belongs to the PAL/histidase family.</text>
</comment>
<name>A0A9P9DCK5_9HYPO</name>
<proteinExistence type="inferred from homology"/>
<reference evidence="2" key="1">
    <citation type="journal article" date="2021" name="Nat. Commun.">
        <title>Genetic determinants of endophytism in the Arabidopsis root mycobiome.</title>
        <authorList>
            <person name="Mesny F."/>
            <person name="Miyauchi S."/>
            <person name="Thiergart T."/>
            <person name="Pickel B."/>
            <person name="Atanasova L."/>
            <person name="Karlsson M."/>
            <person name="Huettel B."/>
            <person name="Barry K.W."/>
            <person name="Haridas S."/>
            <person name="Chen C."/>
            <person name="Bauer D."/>
            <person name="Andreopoulos W."/>
            <person name="Pangilinan J."/>
            <person name="LaButti K."/>
            <person name="Riley R."/>
            <person name="Lipzen A."/>
            <person name="Clum A."/>
            <person name="Drula E."/>
            <person name="Henrissat B."/>
            <person name="Kohler A."/>
            <person name="Grigoriev I.V."/>
            <person name="Martin F.M."/>
            <person name="Hacquard S."/>
        </authorList>
    </citation>
    <scope>NUCLEOTIDE SEQUENCE</scope>
    <source>
        <strain evidence="2">MPI-CAGE-AT-0021</strain>
    </source>
</reference>
<dbReference type="GO" id="GO:0003824">
    <property type="term" value="F:catalytic activity"/>
    <property type="evidence" value="ECO:0007669"/>
    <property type="project" value="InterPro"/>
</dbReference>
<dbReference type="Proteomes" id="UP000717696">
    <property type="component" value="Unassembled WGS sequence"/>
</dbReference>
<dbReference type="InterPro" id="IPR008948">
    <property type="entry name" value="L-Aspartase-like"/>
</dbReference>
<dbReference type="Pfam" id="PF00221">
    <property type="entry name" value="Lyase_aromatic"/>
    <property type="match status" value="1"/>
</dbReference>
<evidence type="ECO:0000313" key="3">
    <source>
        <dbReference type="Proteomes" id="UP000717696"/>
    </source>
</evidence>
<keyword evidence="3" id="KW-1185">Reference proteome</keyword>
<evidence type="ECO:0000256" key="1">
    <source>
        <dbReference type="ARBA" id="ARBA00007238"/>
    </source>
</evidence>
<sequence length="130" mass="13879">MKTAGLIGVMESSVAVLEDYLSKGYCIYSSLNNSHPDELRGHSGVRLRLVEAILHMLRKGMTPIVPLGDTTSASSDLVPLSYVMRMLEGNLDIYVGVANSDVISIVSADEALERAGLQPFTLGPKEGLGS</sequence>
<dbReference type="SUPFAM" id="SSF48557">
    <property type="entry name" value="L-aspartase-like"/>
    <property type="match status" value="1"/>
</dbReference>
<dbReference type="OrthoDB" id="5241875at2759"/>
<comment type="caution">
    <text evidence="2">The sequence shown here is derived from an EMBL/GenBank/DDBJ whole genome shotgun (WGS) entry which is preliminary data.</text>
</comment>
<organism evidence="2 3">
    <name type="scientific">Dactylonectria estremocensis</name>
    <dbReference type="NCBI Taxonomy" id="1079267"/>
    <lineage>
        <taxon>Eukaryota</taxon>
        <taxon>Fungi</taxon>
        <taxon>Dikarya</taxon>
        <taxon>Ascomycota</taxon>
        <taxon>Pezizomycotina</taxon>
        <taxon>Sordariomycetes</taxon>
        <taxon>Hypocreomycetidae</taxon>
        <taxon>Hypocreales</taxon>
        <taxon>Nectriaceae</taxon>
        <taxon>Dactylonectria</taxon>
    </lineage>
</organism>
<accession>A0A9P9DCK5</accession>
<dbReference type="EMBL" id="JAGMUU010000036">
    <property type="protein sequence ID" value="KAH7116527.1"/>
    <property type="molecule type" value="Genomic_DNA"/>
</dbReference>
<evidence type="ECO:0000313" key="2">
    <source>
        <dbReference type="EMBL" id="KAH7116527.1"/>
    </source>
</evidence>
<dbReference type="PANTHER" id="PTHR10362">
    <property type="entry name" value="HISTIDINE AMMONIA-LYASE"/>
    <property type="match status" value="1"/>
</dbReference>
<dbReference type="Gene3D" id="1.10.275.10">
    <property type="entry name" value="Fumarase/aspartase (N-terminal domain)"/>
    <property type="match status" value="1"/>
</dbReference>